<evidence type="ECO:0000313" key="2">
    <source>
        <dbReference type="EMBL" id="KAF2643665.1"/>
    </source>
</evidence>
<dbReference type="Proteomes" id="UP000799753">
    <property type="component" value="Unassembled WGS sequence"/>
</dbReference>
<sequence length="175" mass="19220">MYRSSTLLNLTSIPSTSTFRSWDRPDIGIFWSFVASSTGKSMYIGDSLHIFVTHPALTGELSESAWRTQPAGKGSYKFLKVQQSVGDTLFNLLTVHLISSFSWLRISLVPRSSGTSCLMFNRIFSIGFKCKSLVPALTRSRNFTSSCRMYKSSSSSGSACGMMTKTGSKHKGGIL</sequence>
<evidence type="ECO:0000313" key="3">
    <source>
        <dbReference type="Proteomes" id="UP000799753"/>
    </source>
</evidence>
<name>A0A6A6S7M2_9PLEO</name>
<keyword evidence="3" id="KW-1185">Reference proteome</keyword>
<accession>A0A6A6S7M2</accession>
<gene>
    <name evidence="2" type="ORF">P280DRAFT_214437</name>
</gene>
<proteinExistence type="predicted"/>
<protein>
    <submittedName>
        <fullName evidence="2">Uncharacterized protein</fullName>
    </submittedName>
</protein>
<dbReference type="EMBL" id="MU006779">
    <property type="protein sequence ID" value="KAF2643665.1"/>
    <property type="molecule type" value="Genomic_DNA"/>
</dbReference>
<evidence type="ECO:0000256" key="1">
    <source>
        <dbReference type="SAM" id="MobiDB-lite"/>
    </source>
</evidence>
<dbReference type="AlphaFoldDB" id="A0A6A6S7M2"/>
<reference evidence="2" key="1">
    <citation type="journal article" date="2020" name="Stud. Mycol.">
        <title>101 Dothideomycetes genomes: a test case for predicting lifestyles and emergence of pathogens.</title>
        <authorList>
            <person name="Haridas S."/>
            <person name="Albert R."/>
            <person name="Binder M."/>
            <person name="Bloem J."/>
            <person name="Labutti K."/>
            <person name="Salamov A."/>
            <person name="Andreopoulos B."/>
            <person name="Baker S."/>
            <person name="Barry K."/>
            <person name="Bills G."/>
            <person name="Bluhm B."/>
            <person name="Cannon C."/>
            <person name="Castanera R."/>
            <person name="Culley D."/>
            <person name="Daum C."/>
            <person name="Ezra D."/>
            <person name="Gonzalez J."/>
            <person name="Henrissat B."/>
            <person name="Kuo A."/>
            <person name="Liang C."/>
            <person name="Lipzen A."/>
            <person name="Lutzoni F."/>
            <person name="Magnuson J."/>
            <person name="Mondo S."/>
            <person name="Nolan M."/>
            <person name="Ohm R."/>
            <person name="Pangilinan J."/>
            <person name="Park H.-J."/>
            <person name="Ramirez L."/>
            <person name="Alfaro M."/>
            <person name="Sun H."/>
            <person name="Tritt A."/>
            <person name="Yoshinaga Y."/>
            <person name="Zwiers L.-H."/>
            <person name="Turgeon B."/>
            <person name="Goodwin S."/>
            <person name="Spatafora J."/>
            <person name="Crous P."/>
            <person name="Grigoriev I."/>
        </authorList>
    </citation>
    <scope>NUCLEOTIDE SEQUENCE</scope>
    <source>
        <strain evidence="2">CBS 473.64</strain>
    </source>
</reference>
<organism evidence="2 3">
    <name type="scientific">Massarina eburnea CBS 473.64</name>
    <dbReference type="NCBI Taxonomy" id="1395130"/>
    <lineage>
        <taxon>Eukaryota</taxon>
        <taxon>Fungi</taxon>
        <taxon>Dikarya</taxon>
        <taxon>Ascomycota</taxon>
        <taxon>Pezizomycotina</taxon>
        <taxon>Dothideomycetes</taxon>
        <taxon>Pleosporomycetidae</taxon>
        <taxon>Pleosporales</taxon>
        <taxon>Massarineae</taxon>
        <taxon>Massarinaceae</taxon>
        <taxon>Massarina</taxon>
    </lineage>
</organism>
<feature type="region of interest" description="Disordered" evidence="1">
    <location>
        <begin position="156"/>
        <end position="175"/>
    </location>
</feature>